<sequence length="301" mass="34597">MTIRIIYCIPSVVLYALVLIALYKEVKGSKGHFNHLLMTQAVLNIAVFLNSFYAVQLANVTEVKDWWSVLYTRAPVIVTSICECLVFHFAYVQTYMTFFISLFRTTIIALPTKHKTIWSYAFPTSVVITLVTPFFSTYQFLIFRNWFENDYDFKYFILRTEAGLYVVMTQLLVFMCLLLVLMCSVNAISVVFLFLRPLNNQNRAERNMFILALLDFFIEAGFVALYVIIYTNSAGSPAAQSLIPYASDILTFSNAYLLLLLNKRIRKRVLELLRCSRSTTKQVLSNGNSPFVVSITPRKTL</sequence>
<feature type="transmembrane region" description="Helical" evidence="6">
    <location>
        <begin position="242"/>
        <end position="261"/>
    </location>
</feature>
<dbReference type="PANTHER" id="PTHR31552:SF8">
    <property type="entry name" value="SERPENTINE RECEPTOR CLASS GAMMA"/>
    <property type="match status" value="1"/>
</dbReference>
<accession>A0ABR1C2U8</accession>
<dbReference type="EMBL" id="JAVFWL010000002">
    <property type="protein sequence ID" value="KAK6732864.1"/>
    <property type="molecule type" value="Genomic_DNA"/>
</dbReference>
<keyword evidence="5 6" id="KW-0472">Membrane</keyword>
<comment type="similarity">
    <text evidence="2 6">Belongs to the nematode receptor-like protein srg family.</text>
</comment>
<protein>
    <recommendedName>
        <fullName evidence="6">Serpentine receptor class gamma</fullName>
    </recommendedName>
</protein>
<feature type="transmembrane region" description="Helical" evidence="6">
    <location>
        <begin position="162"/>
        <end position="195"/>
    </location>
</feature>
<feature type="transmembrane region" description="Helical" evidence="6">
    <location>
        <begin position="6"/>
        <end position="23"/>
    </location>
</feature>
<name>A0ABR1C2U8_NECAM</name>
<feature type="transmembrane region" description="Helical" evidence="6">
    <location>
        <begin position="75"/>
        <end position="96"/>
    </location>
</feature>
<evidence type="ECO:0000256" key="1">
    <source>
        <dbReference type="ARBA" id="ARBA00004141"/>
    </source>
</evidence>
<feature type="transmembrane region" description="Helical" evidence="6">
    <location>
        <begin position="207"/>
        <end position="230"/>
    </location>
</feature>
<keyword evidence="4 6" id="KW-1133">Transmembrane helix</keyword>
<evidence type="ECO:0000256" key="3">
    <source>
        <dbReference type="ARBA" id="ARBA00022692"/>
    </source>
</evidence>
<evidence type="ECO:0000256" key="4">
    <source>
        <dbReference type="ARBA" id="ARBA00022989"/>
    </source>
</evidence>
<evidence type="ECO:0000313" key="8">
    <source>
        <dbReference type="Proteomes" id="UP001303046"/>
    </source>
</evidence>
<dbReference type="Proteomes" id="UP001303046">
    <property type="component" value="Unassembled WGS sequence"/>
</dbReference>
<gene>
    <name evidence="7" type="primary">Necator_chrII.g4730</name>
    <name evidence="7" type="ORF">RB195_016938</name>
</gene>
<feature type="transmembrane region" description="Helical" evidence="6">
    <location>
        <begin position="117"/>
        <end position="142"/>
    </location>
</feature>
<dbReference type="SUPFAM" id="SSF81321">
    <property type="entry name" value="Family A G protein-coupled receptor-like"/>
    <property type="match status" value="1"/>
</dbReference>
<reference evidence="7 8" key="1">
    <citation type="submission" date="2023-08" db="EMBL/GenBank/DDBJ databases">
        <title>A Necator americanus chromosomal reference genome.</title>
        <authorList>
            <person name="Ilik V."/>
            <person name="Petrzelkova K.J."/>
            <person name="Pardy F."/>
            <person name="Fuh T."/>
            <person name="Niatou-Singa F.S."/>
            <person name="Gouil Q."/>
            <person name="Baker L."/>
            <person name="Ritchie M.E."/>
            <person name="Jex A.R."/>
            <person name="Gazzola D."/>
            <person name="Li H."/>
            <person name="Toshio Fujiwara R."/>
            <person name="Zhan B."/>
            <person name="Aroian R.V."/>
            <person name="Pafco B."/>
            <person name="Schwarz E.M."/>
        </authorList>
    </citation>
    <scope>NUCLEOTIDE SEQUENCE [LARGE SCALE GENOMIC DNA]</scope>
    <source>
        <strain evidence="7 8">Aroian</strain>
        <tissue evidence="7">Whole animal</tissue>
    </source>
</reference>
<dbReference type="Gene3D" id="1.20.1070.10">
    <property type="entry name" value="Rhodopsin 7-helix transmembrane proteins"/>
    <property type="match status" value="1"/>
</dbReference>
<evidence type="ECO:0000256" key="2">
    <source>
        <dbReference type="ARBA" id="ARBA00005692"/>
    </source>
</evidence>
<feature type="transmembrane region" description="Helical" evidence="6">
    <location>
        <begin position="35"/>
        <end position="55"/>
    </location>
</feature>
<dbReference type="PANTHER" id="PTHR31552">
    <property type="entry name" value="SERPENTINE RECEPTOR CLASS GAMMA"/>
    <property type="match status" value="1"/>
</dbReference>
<evidence type="ECO:0000256" key="5">
    <source>
        <dbReference type="ARBA" id="ARBA00023136"/>
    </source>
</evidence>
<dbReference type="InterPro" id="IPR000609">
    <property type="entry name" value="7TM_GPCR_serpentine_rcpt_Srg"/>
</dbReference>
<keyword evidence="3 6" id="KW-0812">Transmembrane</keyword>
<evidence type="ECO:0000313" key="7">
    <source>
        <dbReference type="EMBL" id="KAK6732864.1"/>
    </source>
</evidence>
<evidence type="ECO:0000256" key="6">
    <source>
        <dbReference type="RuleBase" id="RU280813"/>
    </source>
</evidence>
<proteinExistence type="inferred from homology"/>
<keyword evidence="8" id="KW-1185">Reference proteome</keyword>
<organism evidence="7 8">
    <name type="scientific">Necator americanus</name>
    <name type="common">Human hookworm</name>
    <dbReference type="NCBI Taxonomy" id="51031"/>
    <lineage>
        <taxon>Eukaryota</taxon>
        <taxon>Metazoa</taxon>
        <taxon>Ecdysozoa</taxon>
        <taxon>Nematoda</taxon>
        <taxon>Chromadorea</taxon>
        <taxon>Rhabditida</taxon>
        <taxon>Rhabditina</taxon>
        <taxon>Rhabditomorpha</taxon>
        <taxon>Strongyloidea</taxon>
        <taxon>Ancylostomatidae</taxon>
        <taxon>Bunostominae</taxon>
        <taxon>Necator</taxon>
    </lineage>
</organism>
<comment type="subcellular location">
    <subcellularLocation>
        <location evidence="1">Membrane</location>
        <topology evidence="1">Multi-pass membrane protein</topology>
    </subcellularLocation>
</comment>
<comment type="caution">
    <text evidence="7">The sequence shown here is derived from an EMBL/GenBank/DDBJ whole genome shotgun (WGS) entry which is preliminary data.</text>
</comment>
<dbReference type="Pfam" id="PF02118">
    <property type="entry name" value="Srg"/>
    <property type="match status" value="1"/>
</dbReference>